<proteinExistence type="inferred from homology"/>
<feature type="transmembrane region" description="Helical" evidence="7">
    <location>
        <begin position="704"/>
        <end position="727"/>
    </location>
</feature>
<dbReference type="InterPro" id="IPR003392">
    <property type="entry name" value="PTHD_SSD"/>
</dbReference>
<dbReference type="SUPFAM" id="SSF82866">
    <property type="entry name" value="Multidrug efflux transporter AcrB transmembrane domain"/>
    <property type="match status" value="2"/>
</dbReference>
<keyword evidence="6" id="KW-0325">Glycoprotein</keyword>
<feature type="transmembrane region" description="Helical" evidence="7">
    <location>
        <begin position="674"/>
        <end position="698"/>
    </location>
</feature>
<evidence type="ECO:0000256" key="4">
    <source>
        <dbReference type="ARBA" id="ARBA00022989"/>
    </source>
</evidence>
<feature type="transmembrane region" description="Helical" evidence="7">
    <location>
        <begin position="809"/>
        <end position="828"/>
    </location>
</feature>
<keyword evidence="3 7" id="KW-0812">Transmembrane</keyword>
<dbReference type="PANTHER" id="PTHR10796:SF92">
    <property type="entry name" value="PATCHED-RELATED, ISOFORM A"/>
    <property type="match status" value="1"/>
</dbReference>
<protein>
    <submittedName>
        <fullName evidence="9">Patched domain-containing protein 3</fullName>
    </submittedName>
</protein>
<evidence type="ECO:0000259" key="8">
    <source>
        <dbReference type="PROSITE" id="PS50156"/>
    </source>
</evidence>
<name>A0A210QRK5_MIZYE</name>
<dbReference type="Gene3D" id="1.20.1640.10">
    <property type="entry name" value="Multidrug efflux transporter AcrB transmembrane domain"/>
    <property type="match status" value="2"/>
</dbReference>
<evidence type="ECO:0000256" key="5">
    <source>
        <dbReference type="ARBA" id="ARBA00023136"/>
    </source>
</evidence>
<evidence type="ECO:0000256" key="3">
    <source>
        <dbReference type="ARBA" id="ARBA00022692"/>
    </source>
</evidence>
<feature type="transmembrane region" description="Helical" evidence="7">
    <location>
        <begin position="780"/>
        <end position="802"/>
    </location>
</feature>
<evidence type="ECO:0000313" key="9">
    <source>
        <dbReference type="EMBL" id="OWF51349.1"/>
    </source>
</evidence>
<accession>A0A210QRK5</accession>
<comment type="subcellular location">
    <subcellularLocation>
        <location evidence="1">Membrane</location>
        <topology evidence="1">Multi-pass membrane protein</topology>
    </subcellularLocation>
</comment>
<dbReference type="EMBL" id="NEDP02002277">
    <property type="protein sequence ID" value="OWF51349.1"/>
    <property type="molecule type" value="Genomic_DNA"/>
</dbReference>
<comment type="caution">
    <text evidence="9">The sequence shown here is derived from an EMBL/GenBank/DDBJ whole genome shotgun (WGS) entry which is preliminary data.</text>
</comment>
<evidence type="ECO:0000256" key="6">
    <source>
        <dbReference type="ARBA" id="ARBA00023180"/>
    </source>
</evidence>
<dbReference type="Pfam" id="PF02460">
    <property type="entry name" value="Patched"/>
    <property type="match status" value="1"/>
</dbReference>
<feature type="transmembrane region" description="Helical" evidence="7">
    <location>
        <begin position="294"/>
        <end position="314"/>
    </location>
</feature>
<dbReference type="AlphaFoldDB" id="A0A210QRK5"/>
<keyword evidence="4 7" id="KW-1133">Transmembrane helix</keyword>
<evidence type="ECO:0000256" key="7">
    <source>
        <dbReference type="SAM" id="Phobius"/>
    </source>
</evidence>
<evidence type="ECO:0000313" key="10">
    <source>
        <dbReference type="Proteomes" id="UP000242188"/>
    </source>
</evidence>
<sequence length="860" mass="95269">MSFTTFYKHHEERLGRVFEIYGRLVSRYPMVIIAVCLSINCLLFGIGILYLESETDTEVLYTPRGARVYHDKARLDKLFKDKSGSNFYPHGIVGLNKECHVIVQTKDGSNILTPSYMEEVKRVDTFVRNISQLKNTTTSTFSDVCALRNGACVASGDFLFTAKFNKHILAENVSFPIFSRKVISTTFGNVKSANGTLDFSSMIFLRYYLRQDTTEASVRSAHWERAFIDVMTSFDSATVSIAYTASLSKDEELSKNISGDLKFFALTILIMLVYASCATSGGNCVSERQNLGRASVLATCLAIASSLGLLSALGVKYVEIAGIMPFLVLGIGLDDMFILMSCLADAEVKGSIEERIMHTMRTGGVAITITSVTDFLAFAIGATSVFLGVQNFCLFTGTAIIFCYLNQLAFFMPCMVINERRVTAGRHCGTCLRTKSRQELVADGHSKCFALCCGGEAPRKRSDNEGPLESLPKLVLQKALTNVVFKVCTIIVFIGYLSAAVYGCVNLKEGLLLSNIVDKSSYYHTYAKLIEDDFSVEIPVAFTFTSPQSYHDPTLQQKITDMLATARRDRLVNSDIEINWLSDYRASPLYQGTNESEFVSGLKQFLSVRPDHANDVILDDTGNKIKASRLYVISNDVTSTTDQGEMMTNVRRIADNFEIPLMAYSYWFFDFEQFAAILPNTLKTMGIAIVVICVMTILFMPHPFLIACVTVTMTTILLGVCGFMYYWDMTLSTVTMVELIMCIGFSVDSSAHMCHAFITVEGNTRAARVHAALERAGGPVLNAALSSIIGVTLLIFSSSYIFRTFFKMMILVFLFGLAHAIFLLPIIFSKFGPISVQDNKEVPESSGQLLTTEQKVVPKI</sequence>
<feature type="transmembrane region" description="Helical" evidence="7">
    <location>
        <begin position="30"/>
        <end position="51"/>
    </location>
</feature>
<evidence type="ECO:0000256" key="1">
    <source>
        <dbReference type="ARBA" id="ARBA00004141"/>
    </source>
</evidence>
<dbReference type="InterPro" id="IPR051697">
    <property type="entry name" value="Patched_domain-protein"/>
</dbReference>
<gene>
    <name evidence="9" type="ORF">KP79_PYT09874</name>
</gene>
<dbReference type="PROSITE" id="PS50156">
    <property type="entry name" value="SSD"/>
    <property type="match status" value="1"/>
</dbReference>
<dbReference type="Proteomes" id="UP000242188">
    <property type="component" value="Unassembled WGS sequence"/>
</dbReference>
<evidence type="ECO:0000256" key="2">
    <source>
        <dbReference type="ARBA" id="ARBA00005585"/>
    </source>
</evidence>
<feature type="transmembrane region" description="Helical" evidence="7">
    <location>
        <begin position="394"/>
        <end position="417"/>
    </location>
</feature>
<feature type="transmembrane region" description="Helical" evidence="7">
    <location>
        <begin position="365"/>
        <end position="388"/>
    </location>
</feature>
<dbReference type="PANTHER" id="PTHR10796">
    <property type="entry name" value="PATCHED-RELATED"/>
    <property type="match status" value="1"/>
</dbReference>
<keyword evidence="5 7" id="KW-0472">Membrane</keyword>
<dbReference type="OrthoDB" id="6510177at2759"/>
<organism evidence="9 10">
    <name type="scientific">Mizuhopecten yessoensis</name>
    <name type="common">Japanese scallop</name>
    <name type="synonym">Patinopecten yessoensis</name>
    <dbReference type="NCBI Taxonomy" id="6573"/>
    <lineage>
        <taxon>Eukaryota</taxon>
        <taxon>Metazoa</taxon>
        <taxon>Spiralia</taxon>
        <taxon>Lophotrochozoa</taxon>
        <taxon>Mollusca</taxon>
        <taxon>Bivalvia</taxon>
        <taxon>Autobranchia</taxon>
        <taxon>Pteriomorphia</taxon>
        <taxon>Pectinida</taxon>
        <taxon>Pectinoidea</taxon>
        <taxon>Pectinidae</taxon>
        <taxon>Mizuhopecten</taxon>
    </lineage>
</organism>
<dbReference type="GO" id="GO:0016020">
    <property type="term" value="C:membrane"/>
    <property type="evidence" value="ECO:0007669"/>
    <property type="project" value="UniProtKB-SubCell"/>
</dbReference>
<feature type="transmembrane region" description="Helical" evidence="7">
    <location>
        <begin position="320"/>
        <end position="344"/>
    </location>
</feature>
<reference evidence="9 10" key="1">
    <citation type="journal article" date="2017" name="Nat. Ecol. Evol.">
        <title>Scallop genome provides insights into evolution of bilaterian karyotype and development.</title>
        <authorList>
            <person name="Wang S."/>
            <person name="Zhang J."/>
            <person name="Jiao W."/>
            <person name="Li J."/>
            <person name="Xun X."/>
            <person name="Sun Y."/>
            <person name="Guo X."/>
            <person name="Huan P."/>
            <person name="Dong B."/>
            <person name="Zhang L."/>
            <person name="Hu X."/>
            <person name="Sun X."/>
            <person name="Wang J."/>
            <person name="Zhao C."/>
            <person name="Wang Y."/>
            <person name="Wang D."/>
            <person name="Huang X."/>
            <person name="Wang R."/>
            <person name="Lv J."/>
            <person name="Li Y."/>
            <person name="Zhang Z."/>
            <person name="Liu B."/>
            <person name="Lu W."/>
            <person name="Hui Y."/>
            <person name="Liang J."/>
            <person name="Zhou Z."/>
            <person name="Hou R."/>
            <person name="Li X."/>
            <person name="Liu Y."/>
            <person name="Li H."/>
            <person name="Ning X."/>
            <person name="Lin Y."/>
            <person name="Zhao L."/>
            <person name="Xing Q."/>
            <person name="Dou J."/>
            <person name="Li Y."/>
            <person name="Mao J."/>
            <person name="Guo H."/>
            <person name="Dou H."/>
            <person name="Li T."/>
            <person name="Mu C."/>
            <person name="Jiang W."/>
            <person name="Fu Q."/>
            <person name="Fu X."/>
            <person name="Miao Y."/>
            <person name="Liu J."/>
            <person name="Yu Q."/>
            <person name="Li R."/>
            <person name="Liao H."/>
            <person name="Li X."/>
            <person name="Kong Y."/>
            <person name="Jiang Z."/>
            <person name="Chourrout D."/>
            <person name="Li R."/>
            <person name="Bao Z."/>
        </authorList>
    </citation>
    <scope>NUCLEOTIDE SEQUENCE [LARGE SCALE GENOMIC DNA]</scope>
    <source>
        <strain evidence="9 10">PY_sf001</strain>
    </source>
</reference>
<keyword evidence="10" id="KW-1185">Reference proteome</keyword>
<feature type="domain" description="SSD" evidence="8">
    <location>
        <begin position="260"/>
        <end position="417"/>
    </location>
</feature>
<comment type="similarity">
    <text evidence="2">Belongs to the patched family.</text>
</comment>
<dbReference type="InterPro" id="IPR000731">
    <property type="entry name" value="SSD"/>
</dbReference>
<feature type="transmembrane region" description="Helical" evidence="7">
    <location>
        <begin position="263"/>
        <end position="282"/>
    </location>
</feature>